<evidence type="ECO:0000256" key="2">
    <source>
        <dbReference type="ARBA" id="ARBA00023043"/>
    </source>
</evidence>
<proteinExistence type="predicted"/>
<feature type="domain" description="GPI inositol-deacylase winged helix" evidence="5">
    <location>
        <begin position="736"/>
        <end position="812"/>
    </location>
</feature>
<feature type="region of interest" description="Disordered" evidence="4">
    <location>
        <begin position="2011"/>
        <end position="2117"/>
    </location>
</feature>
<feature type="repeat" description="ANK" evidence="3">
    <location>
        <begin position="1456"/>
        <end position="1488"/>
    </location>
</feature>
<evidence type="ECO:0000259" key="5">
    <source>
        <dbReference type="Pfam" id="PF22939"/>
    </source>
</evidence>
<sequence>MLSMTLDSDNASGAGPAPSSENPDTLPSKSHDVHTKDRIHIHNAGRMTLGLDDTSAAGPTPSSEKDTLPPKTHDVLTKDHKHNTEDSALFNSPATLEGKPTPPTCYFLDKVPPEIRALIYEQFFTTDASTRAWKAHVQKLDPKDRAFFLKYATGSIDSFSGVVERICNKHQKQSRISKINALLRPFCRTLGMYMPVASAASQADPYPSSLVIGGIIGLLQVSDNYDSYQQLILKWLAKMSAKAALLMDFDLCIYQYDERVQEALVLVYGDILDFCQKALKLYVDEEGKRRSGFKVFSKSLIEHFSDTFGGIVDNFDGHLENYKARAEHCDSRRLMQIFWVVVNSALQHREANKDIMDSLLAGRSETQSQLLQVYQGQLSASQEQRDAQRAHRQAHEDIMDSLLAGRTVAQAQEDQRAADLRRAREEEDRVRRGAKKQLVMNWLPSVQFQDVHDKRTTSAVAGTGIWFQTHDLYQAWKTSTHSSLLWVKGKPGCGKSVLAALTLDELYQLKTDDVAIAHFYCDSSSSEKSSYLYLLTTMLKQISVQSPRLEHNLEDKYNAKSLVQARGPGANEVEKLLPAVISGFPQAFIVLDGLDELSEFERFLKFVPLLLRETGCTLRVIVFSRDYLPMQNAFKQYPQVHVDKGANAEDIKTFIFNRLSLDDPVWDSELLDVAKAVLLDRAQGMFLYVSQTVGRLRGSLPPNQLLERLMSLPKGLTKAYEDNLKRILNQDDEDNKELTLKILLWIANAIRPLSRRELLEALSIRHGKKAIDKGDRWGTDREFTTFCAELVSLDQDDFYHLVHTSLRDYLFELRDATAPELGDYRQMQLHAGRSLSEACLTYLLFDQFSSGPAATAEELTRLMRDNVLLRYAAENWGTHVAQASEDAPVDLVWRFIDCENARNLSLQIIMVEDKIYPFPGSSSPLHMLAYFGLSNLAKSRPHLRKLKTQIDGFGLLPLDYAMLGIKREMCLWLLEEDEGSTVQASPLLARYSVYHVAIAFEWHDVLERLISNGYSVEHVSSNKQRTPLAEAAGQGNEWAFNRLLEAKADVNAKDAEGKNALMIALDEGHQSLVAPLLQHGTDINAQDNDGVSALHTAADTGNLDAVRLLLDRGPLLQATSEKFWNQTPIHLAAEHDYDDVTRELHKFGAGLEVTCMGGFRPIHVAAFHDSLKVARLLATLNAEMNSLSEDNRTVLHIAAENSSVEFVELVLATRPEINAKEKEASNTPLHSAASAGNTAVCKLLLDRGASIDLPNVTNHTALHLAVLEGHLETAKLLLEHKFSPKKPAVFESPVLHYAANEGKSELIAPLIEAGADPEARNSHGHRALHFAARKGHTDFVEQLFTAVPNLDPNSQDIDGKTALHLAAIAGHLETVRLLQDRGAQQDIPDSSKNLVIHYAAWDGHVEVIEQLVSDDNINVQGYNGRTLLSISALRGHNNTILWLLARHAMLELADDNQATPLMNAVQMNHATIANLLIKKGADVHAKDGEDRTVLHQAARNGDYDLVKLLLDRGCDARAISKFGDTPFLEAVCSNNLKMVDFFFECGVDGSNDQNKLGTTSVHAAAEEGNAQMLVKLLNAGATPDLVDRVGRNAMILAAMEGRHALIELLLRLGLHVEGPEDSYWTPLGTACEAGYVRFAEILLLNEANIHKPIKHTKMTPLHHAAAMRKPQIIRRLIDLGADVSLQDVYGNSPLDYAWTHPASFVAMRYPKTQYNSLDPSARSAVLWNTIRDGSKRLLSIATPVSVEVENDRLLTLAVTATSFLYMRDKEYDQAIKYLFMELTFGAESADLRLNLDCDICSISLNRFDLYLCRECHNIRLCTKCHENYTIGGETPNSAPDGVKELEQLEKAIQPLKEAMLPIIDEMRLHFVLIFTFFTSVQTWADTKRKEYEAWESKYNEDGHYKARKRPGQQLLKLLEEGCQLAKSIEEKGVEFDDEREDCAALIKKLSDYHRTHNVVRDYDEFYCARHDFLHVSKKEYDQVVLNSHVFQPNRRLSSGWFRELLEKCPPVDTASKTESKPEQAPSGESSRTAAELQQPTDRNKESDEDECLPSTATTTVDRSLSQAANDNKNGVSISQEEMPSSKADDAQSKDHAAPNKASEAPAKTRPKMPQGLRSSFTMDFTQADARNGEEQKLVTDDKLVIEELRSPSDAAAAFSNLKGVDNEASAGRISNTKRFTAELLGRHHNLVRRVTSPTTDTGDPFEERSPIRRSTVPFSMIVGTQEWSKPENPTESNETSLTQEPESLHPSQENAEEVSAQPNTPERKIAVSISNTDNYGRLIMLALTVAESVFPGFGDIFIMRRLEQGDLADYSLQVEVQGAGGEG</sequence>
<feature type="compositionally biased region" description="Basic and acidic residues" evidence="4">
    <location>
        <begin position="63"/>
        <end position="85"/>
    </location>
</feature>
<feature type="repeat" description="ANK" evidence="3">
    <location>
        <begin position="1556"/>
        <end position="1588"/>
    </location>
</feature>
<feature type="repeat" description="ANK" evidence="3">
    <location>
        <begin position="1295"/>
        <end position="1322"/>
    </location>
</feature>
<feature type="compositionally biased region" description="Polar residues" evidence="4">
    <location>
        <begin position="2225"/>
        <end position="2253"/>
    </location>
</feature>
<feature type="compositionally biased region" description="Basic and acidic residues" evidence="4">
    <location>
        <begin position="2086"/>
        <end position="2097"/>
    </location>
</feature>
<gene>
    <name evidence="7" type="ORF">OEA41_001022</name>
</gene>
<feature type="repeat" description="ANK" evidence="3">
    <location>
        <begin position="1257"/>
        <end position="1280"/>
    </location>
</feature>
<dbReference type="SMART" id="SM00248">
    <property type="entry name" value="ANK"/>
    <property type="match status" value="22"/>
</dbReference>
<accession>A0AAE0DQB7</accession>
<dbReference type="SUPFAM" id="SSF52540">
    <property type="entry name" value="P-loop containing nucleoside triphosphate hydrolases"/>
    <property type="match status" value="1"/>
</dbReference>
<dbReference type="GO" id="GO:0045944">
    <property type="term" value="P:positive regulation of transcription by RNA polymerase II"/>
    <property type="evidence" value="ECO:0007669"/>
    <property type="project" value="TreeGrafter"/>
</dbReference>
<dbReference type="PANTHER" id="PTHR24193:SF121">
    <property type="entry name" value="ADA2A-CONTAINING COMPLEX COMPONENT 3, ISOFORM D"/>
    <property type="match status" value="1"/>
</dbReference>
<feature type="repeat" description="ANK" evidence="3">
    <location>
        <begin position="1056"/>
        <end position="1088"/>
    </location>
</feature>
<feature type="compositionally biased region" description="Polar residues" evidence="4">
    <location>
        <begin position="19"/>
        <end position="28"/>
    </location>
</feature>
<dbReference type="InterPro" id="IPR054471">
    <property type="entry name" value="GPIID_WHD"/>
</dbReference>
<feature type="repeat" description="ANK" evidence="3">
    <location>
        <begin position="1358"/>
        <end position="1390"/>
    </location>
</feature>
<dbReference type="Pfam" id="PF22939">
    <property type="entry name" value="WHD_GPIID"/>
    <property type="match status" value="1"/>
</dbReference>
<dbReference type="GO" id="GO:0000976">
    <property type="term" value="F:transcription cis-regulatory region binding"/>
    <property type="evidence" value="ECO:0007669"/>
    <property type="project" value="TreeGrafter"/>
</dbReference>
<evidence type="ECO:0000256" key="4">
    <source>
        <dbReference type="SAM" id="MobiDB-lite"/>
    </source>
</evidence>
<dbReference type="PRINTS" id="PR01415">
    <property type="entry name" value="ANKYRIN"/>
</dbReference>
<dbReference type="InterPro" id="IPR002110">
    <property type="entry name" value="Ankyrin_rpt"/>
</dbReference>
<feature type="region of interest" description="Disordered" evidence="4">
    <location>
        <begin position="1"/>
        <end position="96"/>
    </location>
</feature>
<dbReference type="PROSITE" id="PS50297">
    <property type="entry name" value="ANK_REP_REGION"/>
    <property type="match status" value="12"/>
</dbReference>
<protein>
    <submittedName>
        <fullName evidence="7">Uncharacterized protein</fullName>
    </submittedName>
</protein>
<evidence type="ECO:0000313" key="7">
    <source>
        <dbReference type="EMBL" id="KAK3178885.1"/>
    </source>
</evidence>
<dbReference type="EMBL" id="JASNWA010000003">
    <property type="protein sequence ID" value="KAK3178885.1"/>
    <property type="molecule type" value="Genomic_DNA"/>
</dbReference>
<dbReference type="PROSITE" id="PS50088">
    <property type="entry name" value="ANK_REPEAT"/>
    <property type="match status" value="14"/>
</dbReference>
<feature type="repeat" description="ANK" evidence="3">
    <location>
        <begin position="1489"/>
        <end position="1521"/>
    </location>
</feature>
<comment type="caution">
    <text evidence="7">The sequence shown here is derived from an EMBL/GenBank/DDBJ whole genome shotgun (WGS) entry which is preliminary data.</text>
</comment>
<dbReference type="InterPro" id="IPR056884">
    <property type="entry name" value="NPHP3-like_N"/>
</dbReference>
<dbReference type="InterPro" id="IPR036770">
    <property type="entry name" value="Ankyrin_rpt-contain_sf"/>
</dbReference>
<keyword evidence="1" id="KW-0677">Repeat</keyword>
<dbReference type="SUPFAM" id="SSF48403">
    <property type="entry name" value="Ankyrin repeat"/>
    <property type="match status" value="2"/>
</dbReference>
<feature type="compositionally biased region" description="Basic and acidic residues" evidence="4">
    <location>
        <begin position="29"/>
        <end position="40"/>
    </location>
</feature>
<name>A0AAE0DQB7_9LECA</name>
<evidence type="ECO:0000256" key="3">
    <source>
        <dbReference type="PROSITE-ProRule" id="PRU00023"/>
    </source>
</evidence>
<dbReference type="Pfam" id="PF13857">
    <property type="entry name" value="Ank_5"/>
    <property type="match status" value="1"/>
</dbReference>
<dbReference type="InterPro" id="IPR050663">
    <property type="entry name" value="Ankyrin-SOCS_Box"/>
</dbReference>
<feature type="repeat" description="ANK" evidence="3">
    <location>
        <begin position="1089"/>
        <end position="1121"/>
    </location>
</feature>
<dbReference type="GO" id="GO:0005634">
    <property type="term" value="C:nucleus"/>
    <property type="evidence" value="ECO:0007669"/>
    <property type="project" value="TreeGrafter"/>
</dbReference>
<feature type="domain" description="Nephrocystin 3-like N-terminal" evidence="6">
    <location>
        <begin position="462"/>
        <end position="625"/>
    </location>
</feature>
<keyword evidence="2 3" id="KW-0040">ANK repeat</keyword>
<feature type="compositionally biased region" description="Polar residues" evidence="4">
    <location>
        <begin position="2026"/>
        <end position="2040"/>
    </location>
</feature>
<feature type="repeat" description="ANK" evidence="3">
    <location>
        <begin position="1157"/>
        <end position="1189"/>
    </location>
</feature>
<dbReference type="Pfam" id="PF24883">
    <property type="entry name" value="NPHP3_N"/>
    <property type="match status" value="1"/>
</dbReference>
<keyword evidence="8" id="KW-1185">Reference proteome</keyword>
<dbReference type="Pfam" id="PF12796">
    <property type="entry name" value="Ank_2"/>
    <property type="match status" value="5"/>
</dbReference>
<feature type="compositionally biased region" description="Polar residues" evidence="4">
    <location>
        <begin position="1"/>
        <end position="11"/>
    </location>
</feature>
<feature type="compositionally biased region" description="Polar residues" evidence="4">
    <location>
        <begin position="2054"/>
        <end position="2082"/>
    </location>
</feature>
<dbReference type="Gene3D" id="1.25.40.20">
    <property type="entry name" value="Ankyrin repeat-containing domain"/>
    <property type="match status" value="5"/>
</dbReference>
<evidence type="ECO:0000259" key="6">
    <source>
        <dbReference type="Pfam" id="PF24883"/>
    </source>
</evidence>
<dbReference type="Gene3D" id="3.40.50.300">
    <property type="entry name" value="P-loop containing nucleotide triphosphate hydrolases"/>
    <property type="match status" value="1"/>
</dbReference>
<reference evidence="7" key="1">
    <citation type="submission" date="2022-11" db="EMBL/GenBank/DDBJ databases">
        <title>Chromosomal genome sequence assembly and mating type (MAT) locus characterization of the leprose asexual lichenized fungus Lepraria neglecta (Nyl.) Erichsen.</title>
        <authorList>
            <person name="Allen J.L."/>
            <person name="Pfeffer B."/>
        </authorList>
    </citation>
    <scope>NUCLEOTIDE SEQUENCE</scope>
    <source>
        <strain evidence="7">Allen 5258</strain>
    </source>
</reference>
<feature type="repeat" description="ANK" evidence="3">
    <location>
        <begin position="1323"/>
        <end position="1355"/>
    </location>
</feature>
<feature type="repeat" description="ANK" evidence="3">
    <location>
        <begin position="1224"/>
        <end position="1256"/>
    </location>
</feature>
<feature type="repeat" description="ANK" evidence="3">
    <location>
        <begin position="1190"/>
        <end position="1222"/>
    </location>
</feature>
<feature type="region of interest" description="Disordered" evidence="4">
    <location>
        <begin position="2194"/>
        <end position="2266"/>
    </location>
</feature>
<feature type="repeat" description="ANK" evidence="3">
    <location>
        <begin position="1656"/>
        <end position="1688"/>
    </location>
</feature>
<dbReference type="InterPro" id="IPR027417">
    <property type="entry name" value="P-loop_NTPase"/>
</dbReference>
<organism evidence="7 8">
    <name type="scientific">Lepraria neglecta</name>
    <dbReference type="NCBI Taxonomy" id="209136"/>
    <lineage>
        <taxon>Eukaryota</taxon>
        <taxon>Fungi</taxon>
        <taxon>Dikarya</taxon>
        <taxon>Ascomycota</taxon>
        <taxon>Pezizomycotina</taxon>
        <taxon>Lecanoromycetes</taxon>
        <taxon>OSLEUM clade</taxon>
        <taxon>Lecanoromycetidae</taxon>
        <taxon>Lecanorales</taxon>
        <taxon>Lecanorineae</taxon>
        <taxon>Stereocaulaceae</taxon>
        <taxon>Lepraria</taxon>
    </lineage>
</organism>
<evidence type="ECO:0000313" key="8">
    <source>
        <dbReference type="Proteomes" id="UP001276659"/>
    </source>
</evidence>
<dbReference type="PANTHER" id="PTHR24193">
    <property type="entry name" value="ANKYRIN REPEAT PROTEIN"/>
    <property type="match status" value="1"/>
</dbReference>
<dbReference type="Proteomes" id="UP001276659">
    <property type="component" value="Unassembled WGS sequence"/>
</dbReference>
<evidence type="ECO:0000256" key="1">
    <source>
        <dbReference type="ARBA" id="ARBA00022737"/>
    </source>
</evidence>
<feature type="repeat" description="ANK" evidence="3">
    <location>
        <begin position="1023"/>
        <end position="1055"/>
    </location>
</feature>